<proteinExistence type="predicted"/>
<sequence length="248" mass="28135">MAYSPLTRNLLKAMAARDAVSTAPFNTSPLRGASGPKECTCPKHKKTHSRSRSVNVATMTEVDAPVHQRRHSDTTALADYIWDMLQLHNEAPPASILQVVLQVSPREKLAKALAEQTVDIRNFCDRVKHLSLAVRHQFWIPSKSRAQWKEYIASLDAAVDCLRRGVNECHFNLCTLPQPLGPILFKKASFASYLRYDMQRAAEDLLVTRNDLVIRMKEIIWEAMDCLSKEEQKQKLARRVTWADPLAT</sequence>
<dbReference type="Proteomes" id="UP001565368">
    <property type="component" value="Unassembled WGS sequence"/>
</dbReference>
<protein>
    <submittedName>
        <fullName evidence="2">Uncharacterized protein</fullName>
    </submittedName>
</protein>
<dbReference type="GeneID" id="95982723"/>
<name>A0ABR3Q7M0_9TREE</name>
<evidence type="ECO:0000313" key="3">
    <source>
        <dbReference type="Proteomes" id="UP001565368"/>
    </source>
</evidence>
<gene>
    <name evidence="2" type="ORF">Q8F55_001680</name>
</gene>
<keyword evidence="3" id="KW-1185">Reference proteome</keyword>
<accession>A0ABR3Q7M0</accession>
<organism evidence="2 3">
    <name type="scientific">Vanrija albida</name>
    <dbReference type="NCBI Taxonomy" id="181172"/>
    <lineage>
        <taxon>Eukaryota</taxon>
        <taxon>Fungi</taxon>
        <taxon>Dikarya</taxon>
        <taxon>Basidiomycota</taxon>
        <taxon>Agaricomycotina</taxon>
        <taxon>Tremellomycetes</taxon>
        <taxon>Trichosporonales</taxon>
        <taxon>Trichosporonaceae</taxon>
        <taxon>Vanrija</taxon>
    </lineage>
</organism>
<reference evidence="2 3" key="1">
    <citation type="submission" date="2023-08" db="EMBL/GenBank/DDBJ databases">
        <title>Annotated Genome Sequence of Vanrija albida AlHP1.</title>
        <authorList>
            <person name="Herzog R."/>
        </authorList>
    </citation>
    <scope>NUCLEOTIDE SEQUENCE [LARGE SCALE GENOMIC DNA]</scope>
    <source>
        <strain evidence="2 3">AlHP1</strain>
    </source>
</reference>
<dbReference type="RefSeq" id="XP_069210682.1">
    <property type="nucleotide sequence ID" value="XM_069350296.1"/>
</dbReference>
<feature type="region of interest" description="Disordered" evidence="1">
    <location>
        <begin position="27"/>
        <end position="53"/>
    </location>
</feature>
<comment type="caution">
    <text evidence="2">The sequence shown here is derived from an EMBL/GenBank/DDBJ whole genome shotgun (WGS) entry which is preliminary data.</text>
</comment>
<evidence type="ECO:0000256" key="1">
    <source>
        <dbReference type="SAM" id="MobiDB-lite"/>
    </source>
</evidence>
<evidence type="ECO:0000313" key="2">
    <source>
        <dbReference type="EMBL" id="KAL1410738.1"/>
    </source>
</evidence>
<dbReference type="EMBL" id="JBBXJM010000002">
    <property type="protein sequence ID" value="KAL1410738.1"/>
    <property type="molecule type" value="Genomic_DNA"/>
</dbReference>
<feature type="compositionally biased region" description="Basic residues" evidence="1">
    <location>
        <begin position="42"/>
        <end position="51"/>
    </location>
</feature>